<accession>A0A5J4FUX2</accession>
<sequence length="269" mass="31061">MLSKEKKKHTNTIAQPLISIITPLYNAAPFIAQTIASIQSQTYSNWELLIVDDNSTDASVTIVKTLAKNDARIKLTEEKINKGAAQARNKGTSLAQGTYIAFLDADDLWHSQKLEIQLYFMSKNNCNVSFTSYVHIDENGYEIGKRIKAINQLTYKKQHNNNYLGNLTGMYNCAVLGKIEAPTIRKRQDWAVWLEAIKRSAKPALGIQQDLAYYRVHNGNMSRDKLNLVKYNYAFYREYLGYSTIKSSLYLLRFFWEYFVNRPKHIEQY</sequence>
<dbReference type="Pfam" id="PF00535">
    <property type="entry name" value="Glycos_transf_2"/>
    <property type="match status" value="1"/>
</dbReference>
<dbReference type="SUPFAM" id="SSF53448">
    <property type="entry name" value="Nucleotide-diphospho-sugar transferases"/>
    <property type="match status" value="1"/>
</dbReference>
<dbReference type="Gene3D" id="3.90.550.10">
    <property type="entry name" value="Spore Coat Polysaccharide Biosynthesis Protein SpsA, Chain A"/>
    <property type="match status" value="1"/>
</dbReference>
<proteinExistence type="predicted"/>
<dbReference type="InterPro" id="IPR001173">
    <property type="entry name" value="Glyco_trans_2-like"/>
</dbReference>
<evidence type="ECO:0000259" key="1">
    <source>
        <dbReference type="Pfam" id="PF00535"/>
    </source>
</evidence>
<protein>
    <submittedName>
        <fullName evidence="2">Glycosyl transferase</fullName>
    </submittedName>
</protein>
<keyword evidence="2" id="KW-0808">Transferase</keyword>
<dbReference type="CDD" id="cd00761">
    <property type="entry name" value="Glyco_tranf_GTA_type"/>
    <property type="match status" value="1"/>
</dbReference>
<reference evidence="2 3" key="1">
    <citation type="submission" date="2019-08" db="EMBL/GenBank/DDBJ databases">
        <title>Ulvibacter marinistellae sp. nov., isolated from a starfish, Patiria pectinifera.</title>
        <authorList>
            <person name="Kawano K."/>
            <person name="Ushijima N."/>
            <person name="Kihara M."/>
            <person name="Itoh H."/>
        </authorList>
    </citation>
    <scope>NUCLEOTIDE SEQUENCE [LARGE SCALE GENOMIC DNA]</scope>
    <source>
        <strain evidence="2 3">KK4</strain>
    </source>
</reference>
<keyword evidence="3" id="KW-1185">Reference proteome</keyword>
<dbReference type="PANTHER" id="PTHR22916">
    <property type="entry name" value="GLYCOSYLTRANSFERASE"/>
    <property type="match status" value="1"/>
</dbReference>
<dbReference type="AlphaFoldDB" id="A0A5J4FUX2"/>
<dbReference type="RefSeq" id="WP_151892780.1">
    <property type="nucleotide sequence ID" value="NZ_BKCF01000001.1"/>
</dbReference>
<evidence type="ECO:0000313" key="2">
    <source>
        <dbReference type="EMBL" id="GEQ84844.1"/>
    </source>
</evidence>
<dbReference type="Proteomes" id="UP000326994">
    <property type="component" value="Unassembled WGS sequence"/>
</dbReference>
<feature type="domain" description="Glycosyltransferase 2-like" evidence="1">
    <location>
        <begin position="19"/>
        <end position="177"/>
    </location>
</feature>
<dbReference type="PANTHER" id="PTHR22916:SF3">
    <property type="entry name" value="UDP-GLCNAC:BETAGAL BETA-1,3-N-ACETYLGLUCOSAMINYLTRANSFERASE-LIKE PROTEIN 1"/>
    <property type="match status" value="1"/>
</dbReference>
<comment type="caution">
    <text evidence="2">The sequence shown here is derived from an EMBL/GenBank/DDBJ whole genome shotgun (WGS) entry which is preliminary data.</text>
</comment>
<name>A0A5J4FUX2_9FLAO</name>
<evidence type="ECO:0000313" key="3">
    <source>
        <dbReference type="Proteomes" id="UP000326994"/>
    </source>
</evidence>
<dbReference type="OrthoDB" id="9815829at2"/>
<gene>
    <name evidence="2" type="ORF">ULMS_03520</name>
</gene>
<dbReference type="InterPro" id="IPR029044">
    <property type="entry name" value="Nucleotide-diphossugar_trans"/>
</dbReference>
<dbReference type="EMBL" id="BKCF01000001">
    <property type="protein sequence ID" value="GEQ84844.1"/>
    <property type="molecule type" value="Genomic_DNA"/>
</dbReference>
<dbReference type="GO" id="GO:0016758">
    <property type="term" value="F:hexosyltransferase activity"/>
    <property type="evidence" value="ECO:0007669"/>
    <property type="project" value="UniProtKB-ARBA"/>
</dbReference>
<organism evidence="2 3">
    <name type="scientific">Patiriisocius marinistellae</name>
    <dbReference type="NCBI Taxonomy" id="2494560"/>
    <lineage>
        <taxon>Bacteria</taxon>
        <taxon>Pseudomonadati</taxon>
        <taxon>Bacteroidota</taxon>
        <taxon>Flavobacteriia</taxon>
        <taxon>Flavobacteriales</taxon>
        <taxon>Flavobacteriaceae</taxon>
        <taxon>Patiriisocius</taxon>
    </lineage>
</organism>